<dbReference type="EMBL" id="CP010025">
    <property type="protein sequence ID" value="AJZ56750.1"/>
    <property type="molecule type" value="Genomic_DNA"/>
</dbReference>
<dbReference type="SUPFAM" id="SSF51197">
    <property type="entry name" value="Clavaminate synthase-like"/>
    <property type="match status" value="1"/>
</dbReference>
<dbReference type="GO" id="GO:0005506">
    <property type="term" value="F:iron ion binding"/>
    <property type="evidence" value="ECO:0007669"/>
    <property type="project" value="UniProtKB-ARBA"/>
</dbReference>
<keyword evidence="2" id="KW-0560">Oxidoreductase</keyword>
<evidence type="ECO:0000313" key="2">
    <source>
        <dbReference type="EMBL" id="AJZ56750.1"/>
    </source>
</evidence>
<dbReference type="GO" id="GO:0016706">
    <property type="term" value="F:2-oxoglutarate-dependent dioxygenase activity"/>
    <property type="evidence" value="ECO:0007669"/>
    <property type="project" value="UniProtKB-ARBA"/>
</dbReference>
<dbReference type="Pfam" id="PF05721">
    <property type="entry name" value="PhyH"/>
    <property type="match status" value="1"/>
</dbReference>
<accession>A0AAU8T9H8</accession>
<keyword evidence="2" id="KW-0223">Dioxygenase</keyword>
<evidence type="ECO:0000256" key="1">
    <source>
        <dbReference type="ARBA" id="ARBA00001954"/>
    </source>
</evidence>
<gene>
    <name evidence="2" type="ORF">OI25_7288</name>
</gene>
<dbReference type="InterPro" id="IPR008775">
    <property type="entry name" value="Phytyl_CoA_dOase-like"/>
</dbReference>
<dbReference type="Gene3D" id="2.60.120.620">
    <property type="entry name" value="q2cbj1_9rhob like domain"/>
    <property type="match status" value="1"/>
</dbReference>
<protein>
    <submittedName>
        <fullName evidence="2">Phytanoyl-CoA dioxygenase family protein</fullName>
    </submittedName>
</protein>
<dbReference type="GeneID" id="66513612"/>
<comment type="cofactor">
    <cofactor evidence="1">
        <name>Fe(2+)</name>
        <dbReference type="ChEBI" id="CHEBI:29033"/>
    </cofactor>
</comment>
<dbReference type="RefSeq" id="WP_046564744.1">
    <property type="nucleotide sequence ID" value="NZ_CP010025.1"/>
</dbReference>
<name>A0AAU8T9H8_9BURK</name>
<dbReference type="AlphaFoldDB" id="A0AAU8T9H8"/>
<dbReference type="KEGG" id="bfn:OI25_7288"/>
<reference evidence="2 3" key="1">
    <citation type="journal article" date="2015" name="Genome Announc.">
        <title>Complete genome sequences for 59 burkholderia isolates, both pathogenic and near neighbor.</title>
        <authorList>
            <person name="Johnson S.L."/>
            <person name="Bishop-Lilly K.A."/>
            <person name="Ladner J.T."/>
            <person name="Daligault H.E."/>
            <person name="Davenport K.W."/>
            <person name="Jaissle J."/>
            <person name="Frey K.G."/>
            <person name="Koroleva G.I."/>
            <person name="Bruce D.C."/>
            <person name="Coyne S.R."/>
            <person name="Broomall S.M."/>
            <person name="Li P.E."/>
            <person name="Teshima H."/>
            <person name="Gibbons H.S."/>
            <person name="Palacios G.F."/>
            <person name="Rosenzweig C.N."/>
            <person name="Redden C.L."/>
            <person name="Xu Y."/>
            <person name="Minogue T.D."/>
            <person name="Chain P.S."/>
        </authorList>
    </citation>
    <scope>NUCLEOTIDE SEQUENCE [LARGE SCALE GENOMIC DNA]</scope>
    <source>
        <strain evidence="2 3">ATCC BAA-463</strain>
    </source>
</reference>
<dbReference type="PANTHER" id="PTHR20883:SF48">
    <property type="entry name" value="ECTOINE DIOXYGENASE"/>
    <property type="match status" value="1"/>
</dbReference>
<dbReference type="PANTHER" id="PTHR20883">
    <property type="entry name" value="PHYTANOYL-COA DIOXYGENASE DOMAIN CONTAINING 1"/>
    <property type="match status" value="1"/>
</dbReference>
<dbReference type="Proteomes" id="UP000032614">
    <property type="component" value="Chromosome 3"/>
</dbReference>
<sequence length="282" mass="31480">MLSEEEKISALSKEQIEQYQRDGYIVPDYRLPPEKVEKLQKMMQQIVRDNPTLLNQPIICPNVRNSGVQGLKVDDPEGWMDVATDPQILDIMEALIGPDLILWGSALFYKAPHKGLPTPWHRDGRFFPIKPLETSSVWIAIYDSVIENGCLRVIPGSHLARDLGVHVTTPTTTAILQEVLSETEYDESQAVDIELKAGQMVIFDVYTTHGANGNSGTLERGGFSLRFMPSTSHYDHAAAERTDQPGGSWDTRPLFLLRGVDRCGKNDFTRGHPQPQAATEPS</sequence>
<evidence type="ECO:0000313" key="3">
    <source>
        <dbReference type="Proteomes" id="UP000032614"/>
    </source>
</evidence>
<proteinExistence type="predicted"/>
<organism evidence="2 3">
    <name type="scientific">Paraburkholderia fungorum</name>
    <dbReference type="NCBI Taxonomy" id="134537"/>
    <lineage>
        <taxon>Bacteria</taxon>
        <taxon>Pseudomonadati</taxon>
        <taxon>Pseudomonadota</taxon>
        <taxon>Betaproteobacteria</taxon>
        <taxon>Burkholderiales</taxon>
        <taxon>Burkholderiaceae</taxon>
        <taxon>Paraburkholderia</taxon>
    </lineage>
</organism>